<dbReference type="Proteomes" id="UP001165160">
    <property type="component" value="Unassembled WGS sequence"/>
</dbReference>
<dbReference type="SUPFAM" id="SSF141571">
    <property type="entry name" value="Pentapeptide repeat-like"/>
    <property type="match status" value="1"/>
</dbReference>
<evidence type="ECO:0000313" key="5">
    <source>
        <dbReference type="Proteomes" id="UP001165160"/>
    </source>
</evidence>
<feature type="chain" id="PRO_5040897625" description="Pentapeptide repeat-containing protein" evidence="3">
    <location>
        <begin position="16"/>
        <end position="239"/>
    </location>
</feature>
<feature type="signal peptide" evidence="3">
    <location>
        <begin position="1"/>
        <end position="15"/>
    </location>
</feature>
<keyword evidence="3" id="KW-0732">Signal</keyword>
<comment type="caution">
    <text evidence="4">The sequence shown here is derived from an EMBL/GenBank/DDBJ whole genome shotgun (WGS) entry which is preliminary data.</text>
</comment>
<dbReference type="PANTHER" id="PTHR47485:SF1">
    <property type="entry name" value="THYLAKOID LUMENAL 17.4 KDA PROTEIN, CHLOROPLASTIC"/>
    <property type="match status" value="1"/>
</dbReference>
<evidence type="ECO:0000256" key="3">
    <source>
        <dbReference type="SAM" id="SignalP"/>
    </source>
</evidence>
<organism evidence="4 5">
    <name type="scientific">Triparma verrucosa</name>
    <dbReference type="NCBI Taxonomy" id="1606542"/>
    <lineage>
        <taxon>Eukaryota</taxon>
        <taxon>Sar</taxon>
        <taxon>Stramenopiles</taxon>
        <taxon>Ochrophyta</taxon>
        <taxon>Bolidophyceae</taxon>
        <taxon>Parmales</taxon>
        <taxon>Triparmaceae</taxon>
        <taxon>Triparma</taxon>
    </lineage>
</organism>
<protein>
    <recommendedName>
        <fullName evidence="6">Pentapeptide repeat-containing protein</fullName>
    </recommendedName>
</protein>
<dbReference type="InterPro" id="IPR001646">
    <property type="entry name" value="5peptide_repeat"/>
</dbReference>
<sequence>MKVLILLTVISTIQSFSFLKTTPSPPHQHSTSSRPSKNVLHSTPTAQSSKTPTLSSLIALSLLLSPLTAHADGDTKTFKLPPIDRSQPSSTRCVLKSSAIGQSNAARDSLFDLRECSLSGSNAKGMDLSGVILENTDLSNTDFTDAVISKGYLHTTNFKNSDFTNAVIDRGSFKGSDLSQASFKNTVLTGTNFDDANVEGADFTESAIGDFDARRLCKNPTLKGVNEKTGVDTRESAGC</sequence>
<keyword evidence="1" id="KW-0677">Repeat</keyword>
<feature type="compositionally biased region" description="Low complexity" evidence="2">
    <location>
        <begin position="27"/>
        <end position="36"/>
    </location>
</feature>
<keyword evidence="5" id="KW-1185">Reference proteome</keyword>
<evidence type="ECO:0000256" key="1">
    <source>
        <dbReference type="ARBA" id="ARBA00022737"/>
    </source>
</evidence>
<gene>
    <name evidence="4" type="ORF">TrVE_jg8486</name>
</gene>
<feature type="compositionally biased region" description="Polar residues" evidence="2">
    <location>
        <begin position="39"/>
        <end position="50"/>
    </location>
</feature>
<dbReference type="Pfam" id="PF00805">
    <property type="entry name" value="Pentapeptide"/>
    <property type="match status" value="2"/>
</dbReference>
<evidence type="ECO:0000256" key="2">
    <source>
        <dbReference type="SAM" id="MobiDB-lite"/>
    </source>
</evidence>
<name>A0A9W7BKZ2_9STRA</name>
<proteinExistence type="predicted"/>
<dbReference type="EMBL" id="BRXX01000135">
    <property type="protein sequence ID" value="GMH93131.1"/>
    <property type="molecule type" value="Genomic_DNA"/>
</dbReference>
<evidence type="ECO:0000313" key="4">
    <source>
        <dbReference type="EMBL" id="GMH93131.1"/>
    </source>
</evidence>
<dbReference type="PANTHER" id="PTHR47485">
    <property type="entry name" value="THYLAKOID LUMENAL 17.4 KDA PROTEIN, CHLOROPLASTIC"/>
    <property type="match status" value="1"/>
</dbReference>
<dbReference type="Gene3D" id="2.160.20.80">
    <property type="entry name" value="E3 ubiquitin-protein ligase SopA"/>
    <property type="match status" value="1"/>
</dbReference>
<accession>A0A9W7BKZ2</accession>
<feature type="region of interest" description="Disordered" evidence="2">
    <location>
        <begin position="21"/>
        <end position="50"/>
    </location>
</feature>
<dbReference type="AlphaFoldDB" id="A0A9W7BKZ2"/>
<evidence type="ECO:0008006" key="6">
    <source>
        <dbReference type="Google" id="ProtNLM"/>
    </source>
</evidence>
<reference evidence="5" key="1">
    <citation type="journal article" date="2023" name="Commun. Biol.">
        <title>Genome analysis of Parmales, the sister group of diatoms, reveals the evolutionary specialization of diatoms from phago-mixotrophs to photoautotrophs.</title>
        <authorList>
            <person name="Ban H."/>
            <person name="Sato S."/>
            <person name="Yoshikawa S."/>
            <person name="Yamada K."/>
            <person name="Nakamura Y."/>
            <person name="Ichinomiya M."/>
            <person name="Sato N."/>
            <person name="Blanc-Mathieu R."/>
            <person name="Endo H."/>
            <person name="Kuwata A."/>
            <person name="Ogata H."/>
        </authorList>
    </citation>
    <scope>NUCLEOTIDE SEQUENCE [LARGE SCALE GENOMIC DNA]</scope>
    <source>
        <strain evidence="5">NIES 3699</strain>
    </source>
</reference>